<evidence type="ECO:0000256" key="1">
    <source>
        <dbReference type="SAM" id="Phobius"/>
    </source>
</evidence>
<proteinExistence type="predicted"/>
<dbReference type="InterPro" id="IPR025333">
    <property type="entry name" value="DUF4239"/>
</dbReference>
<protein>
    <recommendedName>
        <fullName evidence="4">DUF4239 domain-containing protein</fullName>
    </recommendedName>
</protein>
<dbReference type="Pfam" id="PF14023">
    <property type="entry name" value="Bestrophin-like"/>
    <property type="match status" value="1"/>
</dbReference>
<name>A0ABV7UN08_9HYPH</name>
<dbReference type="RefSeq" id="WP_191321255.1">
    <property type="nucleotide sequence ID" value="NZ_JBHRYC010000118.1"/>
</dbReference>
<organism evidence="2 3">
    <name type="scientific">Camelimonas fluminis</name>
    <dbReference type="NCBI Taxonomy" id="1576911"/>
    <lineage>
        <taxon>Bacteria</taxon>
        <taxon>Pseudomonadati</taxon>
        <taxon>Pseudomonadota</taxon>
        <taxon>Alphaproteobacteria</taxon>
        <taxon>Hyphomicrobiales</taxon>
        <taxon>Chelatococcaceae</taxon>
        <taxon>Camelimonas</taxon>
    </lineage>
</organism>
<reference evidence="3" key="1">
    <citation type="journal article" date="2019" name="Int. J. Syst. Evol. Microbiol.">
        <title>The Global Catalogue of Microorganisms (GCM) 10K type strain sequencing project: providing services to taxonomists for standard genome sequencing and annotation.</title>
        <authorList>
            <consortium name="The Broad Institute Genomics Platform"/>
            <consortium name="The Broad Institute Genome Sequencing Center for Infectious Disease"/>
            <person name="Wu L."/>
            <person name="Ma J."/>
        </authorList>
    </citation>
    <scope>NUCLEOTIDE SEQUENCE [LARGE SCALE GENOMIC DNA]</scope>
    <source>
        <strain evidence="3">KCTC 42282</strain>
    </source>
</reference>
<sequence>MATETILLDKMLRRLGDLGDTTRQQLIAYARYAKAASGSKSSGLVIGDVHAEMLLDRAGDELRAIRPSSGEQMVLWQEAMAKFQRIFDLRWKLIEQADGTIKPALLFMVVAWLIVIFASVGFRAPFNMMVMGGIFVSSILMATTIYLIIDMDIPFGGPMSVSREPVDRVLLALTR</sequence>
<evidence type="ECO:0000313" key="3">
    <source>
        <dbReference type="Proteomes" id="UP001595704"/>
    </source>
</evidence>
<feature type="transmembrane region" description="Helical" evidence="1">
    <location>
        <begin position="128"/>
        <end position="149"/>
    </location>
</feature>
<comment type="caution">
    <text evidence="2">The sequence shown here is derived from an EMBL/GenBank/DDBJ whole genome shotgun (WGS) entry which is preliminary data.</text>
</comment>
<feature type="transmembrane region" description="Helical" evidence="1">
    <location>
        <begin position="104"/>
        <end position="122"/>
    </location>
</feature>
<keyword evidence="1" id="KW-0812">Transmembrane</keyword>
<keyword evidence="1" id="KW-0472">Membrane</keyword>
<keyword evidence="1" id="KW-1133">Transmembrane helix</keyword>
<dbReference type="EMBL" id="JBHRYC010000118">
    <property type="protein sequence ID" value="MFC3640129.1"/>
    <property type="molecule type" value="Genomic_DNA"/>
</dbReference>
<keyword evidence="3" id="KW-1185">Reference proteome</keyword>
<evidence type="ECO:0000313" key="2">
    <source>
        <dbReference type="EMBL" id="MFC3640129.1"/>
    </source>
</evidence>
<gene>
    <name evidence="2" type="ORF">ACFONL_22585</name>
</gene>
<accession>A0ABV7UN08</accession>
<evidence type="ECO:0008006" key="4">
    <source>
        <dbReference type="Google" id="ProtNLM"/>
    </source>
</evidence>
<dbReference type="Proteomes" id="UP001595704">
    <property type="component" value="Unassembled WGS sequence"/>
</dbReference>